<proteinExistence type="predicted"/>
<evidence type="ECO:0000313" key="1">
    <source>
        <dbReference type="EMBL" id="VVJ96152.1"/>
    </source>
</evidence>
<accession>A0ABY6X4Z6</accession>
<protein>
    <submittedName>
        <fullName evidence="1">Uncharacterized protein</fullName>
    </submittedName>
</protein>
<sequence length="47" mass="5541">MSLNLKPKKTRKEPLTLEEALRLKAARMKETHDFFQRKGKEKLLSEA</sequence>
<dbReference type="Proteomes" id="UP000259400">
    <property type="component" value="Unassembled WGS sequence"/>
</dbReference>
<reference evidence="1 2" key="1">
    <citation type="submission" date="2019-09" db="EMBL/GenBank/DDBJ databases">
        <authorList>
            <consortium name="Pathogen Informatics"/>
        </authorList>
    </citation>
    <scope>NUCLEOTIDE SEQUENCE [LARGE SCALE GENOMIC DNA]</scope>
    <source>
        <strain evidence="1 2">EuSCAPE_IL010</strain>
    </source>
</reference>
<keyword evidence="2" id="KW-1185">Reference proteome</keyword>
<comment type="caution">
    <text evidence="1">The sequence shown here is derived from an EMBL/GenBank/DDBJ whole genome shotgun (WGS) entry which is preliminary data.</text>
</comment>
<gene>
    <name evidence="1" type="ORF">SAMEA3538468_03333</name>
</gene>
<name>A0ABY6X4Z6_9ENTR</name>
<dbReference type="EMBL" id="UJYZ02000015">
    <property type="protein sequence ID" value="VVJ96152.1"/>
    <property type="molecule type" value="Genomic_DNA"/>
</dbReference>
<evidence type="ECO:0000313" key="2">
    <source>
        <dbReference type="Proteomes" id="UP000259400"/>
    </source>
</evidence>
<organism evidence="1 2">
    <name type="scientific">Klebsiella quasivariicola</name>
    <dbReference type="NCBI Taxonomy" id="2026240"/>
    <lineage>
        <taxon>Bacteria</taxon>
        <taxon>Pseudomonadati</taxon>
        <taxon>Pseudomonadota</taxon>
        <taxon>Gammaproteobacteria</taxon>
        <taxon>Enterobacterales</taxon>
        <taxon>Enterobacteriaceae</taxon>
        <taxon>Klebsiella/Raoultella group</taxon>
        <taxon>Klebsiella</taxon>
        <taxon>Klebsiella pneumoniae complex</taxon>
    </lineage>
</organism>